<reference evidence="1 2" key="1">
    <citation type="submission" date="2020-02" db="EMBL/GenBank/DDBJ databases">
        <title>Complete genome sequence of Flavobacteriaceae bacterium.</title>
        <authorList>
            <person name="Kim S.-J."/>
            <person name="Kim Y.-S."/>
            <person name="Kim K.-H."/>
        </authorList>
    </citation>
    <scope>NUCLEOTIDE SEQUENCE [LARGE SCALE GENOMIC DNA]</scope>
    <source>
        <strain evidence="1 2">RR4-40</strain>
    </source>
</reference>
<keyword evidence="2" id="KW-1185">Reference proteome</keyword>
<evidence type="ECO:0000313" key="2">
    <source>
        <dbReference type="Proteomes" id="UP000505306"/>
    </source>
</evidence>
<evidence type="ECO:0000313" key="1">
    <source>
        <dbReference type="EMBL" id="QIE58910.1"/>
    </source>
</evidence>
<proteinExistence type="predicted"/>
<dbReference type="Proteomes" id="UP000505306">
    <property type="component" value="Chromosome"/>
</dbReference>
<dbReference type="RefSeq" id="WP_164678940.1">
    <property type="nucleotide sequence ID" value="NZ_CP049057.1"/>
</dbReference>
<dbReference type="KEGG" id="mgel:G5B37_04830"/>
<organism evidence="1 2">
    <name type="scientific">Rasiella rasia</name>
    <dbReference type="NCBI Taxonomy" id="2744027"/>
    <lineage>
        <taxon>Bacteria</taxon>
        <taxon>Pseudomonadati</taxon>
        <taxon>Bacteroidota</taxon>
        <taxon>Flavobacteriia</taxon>
        <taxon>Flavobacteriales</taxon>
        <taxon>Flavobacteriaceae</taxon>
        <taxon>Rasiella</taxon>
    </lineage>
</organism>
<name>A0A6G6GK96_9FLAO</name>
<dbReference type="EMBL" id="CP049057">
    <property type="protein sequence ID" value="QIE58910.1"/>
    <property type="molecule type" value="Genomic_DNA"/>
</dbReference>
<sequence length="79" mass="9435">MKRIKLIWDFRGPNAKPIAEHHAIHLQEFAISEALQHTICKTEEISEMHHIAYLVVEEKHMNDLRERLKPNRGQHYIEN</sequence>
<protein>
    <submittedName>
        <fullName evidence="1">Uncharacterized protein</fullName>
    </submittedName>
</protein>
<gene>
    <name evidence="1" type="ORF">G5B37_04830</name>
</gene>
<accession>A0A6G6GK96</accession>
<dbReference type="AlphaFoldDB" id="A0A6G6GK96"/>